<dbReference type="SUPFAM" id="SSF46955">
    <property type="entry name" value="Putative DNA-binding domain"/>
    <property type="match status" value="1"/>
</dbReference>
<dbReference type="Gene3D" id="3.40.50.280">
    <property type="entry name" value="Cobalamin-binding domain"/>
    <property type="match status" value="1"/>
</dbReference>
<dbReference type="PROSITE" id="PS50937">
    <property type="entry name" value="HTH_MERR_2"/>
    <property type="match status" value="1"/>
</dbReference>
<dbReference type="Pfam" id="PF02607">
    <property type="entry name" value="B12-binding_2"/>
    <property type="match status" value="1"/>
</dbReference>
<reference evidence="6 7" key="1">
    <citation type="submission" date="2018-07" db="EMBL/GenBank/DDBJ databases">
        <title>Genomic Encyclopedia of Type Strains, Phase IV (KMG-IV): sequencing the most valuable type-strain genomes for metagenomic binning, comparative biology and taxonomic classification.</title>
        <authorList>
            <person name="Goeker M."/>
        </authorList>
    </citation>
    <scope>NUCLEOTIDE SEQUENCE [LARGE SCALE GENOMIC DNA]</scope>
    <source>
        <strain evidence="6 7">DSM 27696</strain>
    </source>
</reference>
<dbReference type="CDD" id="cd01104">
    <property type="entry name" value="HTH_MlrA-CarA"/>
    <property type="match status" value="1"/>
</dbReference>
<evidence type="ECO:0000256" key="2">
    <source>
        <dbReference type="ARBA" id="ARBA00023125"/>
    </source>
</evidence>
<evidence type="ECO:0000256" key="3">
    <source>
        <dbReference type="ARBA" id="ARBA00023163"/>
    </source>
</evidence>
<dbReference type="GO" id="GO:0046872">
    <property type="term" value="F:metal ion binding"/>
    <property type="evidence" value="ECO:0007669"/>
    <property type="project" value="InterPro"/>
</dbReference>
<dbReference type="PANTHER" id="PTHR30204:SF67">
    <property type="entry name" value="HTH-TYPE TRANSCRIPTIONAL REGULATOR MLRA-RELATED"/>
    <property type="match status" value="1"/>
</dbReference>
<dbReference type="Gene3D" id="1.10.1240.10">
    <property type="entry name" value="Methionine synthase domain"/>
    <property type="match status" value="1"/>
</dbReference>
<keyword evidence="2 6" id="KW-0238">DNA-binding</keyword>
<dbReference type="Pfam" id="PF13411">
    <property type="entry name" value="MerR_1"/>
    <property type="match status" value="1"/>
</dbReference>
<evidence type="ECO:0000313" key="7">
    <source>
        <dbReference type="Proteomes" id="UP000252585"/>
    </source>
</evidence>
<dbReference type="EMBL" id="QPJJ01000004">
    <property type="protein sequence ID" value="RCW73141.1"/>
    <property type="molecule type" value="Genomic_DNA"/>
</dbReference>
<gene>
    <name evidence="6" type="ORF">DFR57_104139</name>
</gene>
<evidence type="ECO:0000256" key="1">
    <source>
        <dbReference type="ARBA" id="ARBA00023015"/>
    </source>
</evidence>
<feature type="domain" description="HTH merR-type" evidence="4">
    <location>
        <begin position="1"/>
        <end position="71"/>
    </location>
</feature>
<accession>A0A368XYR4</accession>
<keyword evidence="3" id="KW-0804">Transcription</keyword>
<name>A0A368XYR4_9BACI</name>
<sequence>MYGIKKAAELTGTSPITLRAWENRYDVIKPMRTEGGTRIYSEENIEDLLWVIREKEENKVSIKEAMRLLKEKKADVFSNEPVKKALSVTEADHFHEEIYAMLKKYDTKEATTILEQAIETYDYEDFFHQVYVPMLFHVGKDWENNNLSVAKEHFISHYIQRKIYQYFNELEADTNNPSVLAICPPYEMHHIGLILFSLFLKRRGYPVLFIGENTPKEELEDVLEENQVKLMCLSVTMPAHVNEVEEMIEYIKEHYKKPLEFIIGGNSARFLPSHLIRYQLSGGLKQWTEWLEKSTLKQVE</sequence>
<dbReference type="InterPro" id="IPR006158">
    <property type="entry name" value="Cobalamin-bd"/>
</dbReference>
<dbReference type="PANTHER" id="PTHR30204">
    <property type="entry name" value="REDOX-CYCLING DRUG-SENSING TRANSCRIPTIONAL ACTIVATOR SOXR"/>
    <property type="match status" value="1"/>
</dbReference>
<dbReference type="AlphaFoldDB" id="A0A368XYR4"/>
<dbReference type="GO" id="GO:0003677">
    <property type="term" value="F:DNA binding"/>
    <property type="evidence" value="ECO:0007669"/>
    <property type="project" value="UniProtKB-KW"/>
</dbReference>
<dbReference type="Proteomes" id="UP000252585">
    <property type="component" value="Unassembled WGS sequence"/>
</dbReference>
<dbReference type="InterPro" id="IPR003759">
    <property type="entry name" value="Cbl-bd_cap"/>
</dbReference>
<organism evidence="6 7">
    <name type="scientific">Saliterribacillus persicus</name>
    <dbReference type="NCBI Taxonomy" id="930114"/>
    <lineage>
        <taxon>Bacteria</taxon>
        <taxon>Bacillati</taxon>
        <taxon>Bacillota</taxon>
        <taxon>Bacilli</taxon>
        <taxon>Bacillales</taxon>
        <taxon>Bacillaceae</taxon>
        <taxon>Saliterribacillus</taxon>
    </lineage>
</organism>
<dbReference type="GO" id="GO:0031419">
    <property type="term" value="F:cobalamin binding"/>
    <property type="evidence" value="ECO:0007669"/>
    <property type="project" value="InterPro"/>
</dbReference>
<dbReference type="InterPro" id="IPR000551">
    <property type="entry name" value="MerR-type_HTH_dom"/>
</dbReference>
<evidence type="ECO:0000313" key="6">
    <source>
        <dbReference type="EMBL" id="RCW73141.1"/>
    </source>
</evidence>
<dbReference type="InterPro" id="IPR036594">
    <property type="entry name" value="Meth_synthase_dom"/>
</dbReference>
<dbReference type="InterPro" id="IPR009061">
    <property type="entry name" value="DNA-bd_dom_put_sf"/>
</dbReference>
<proteinExistence type="predicted"/>
<comment type="caution">
    <text evidence="6">The sequence shown here is derived from an EMBL/GenBank/DDBJ whole genome shotgun (WGS) entry which is preliminary data.</text>
</comment>
<dbReference type="InterPro" id="IPR036724">
    <property type="entry name" value="Cobalamin-bd_sf"/>
</dbReference>
<dbReference type="RefSeq" id="WP_114352244.1">
    <property type="nucleotide sequence ID" value="NZ_QPJJ01000004.1"/>
</dbReference>
<protein>
    <submittedName>
        <fullName evidence="6">DNA-binding transcriptional MerR regulator</fullName>
    </submittedName>
</protein>
<dbReference type="Pfam" id="PF02310">
    <property type="entry name" value="B12-binding"/>
    <property type="match status" value="1"/>
</dbReference>
<dbReference type="SMART" id="SM00422">
    <property type="entry name" value="HTH_MERR"/>
    <property type="match status" value="1"/>
</dbReference>
<feature type="domain" description="B12-binding" evidence="5">
    <location>
        <begin position="176"/>
        <end position="300"/>
    </location>
</feature>
<dbReference type="OrthoDB" id="9800334at2"/>
<dbReference type="Gene3D" id="1.10.1660.10">
    <property type="match status" value="1"/>
</dbReference>
<keyword evidence="7" id="KW-1185">Reference proteome</keyword>
<evidence type="ECO:0000259" key="5">
    <source>
        <dbReference type="PROSITE" id="PS51332"/>
    </source>
</evidence>
<dbReference type="SUPFAM" id="SSF52242">
    <property type="entry name" value="Cobalamin (vitamin B12)-binding domain"/>
    <property type="match status" value="1"/>
</dbReference>
<dbReference type="PROSITE" id="PS51332">
    <property type="entry name" value="B12_BINDING"/>
    <property type="match status" value="1"/>
</dbReference>
<dbReference type="InterPro" id="IPR047057">
    <property type="entry name" value="MerR_fam"/>
</dbReference>
<dbReference type="GO" id="GO:0003700">
    <property type="term" value="F:DNA-binding transcription factor activity"/>
    <property type="evidence" value="ECO:0007669"/>
    <property type="project" value="InterPro"/>
</dbReference>
<evidence type="ECO:0000259" key="4">
    <source>
        <dbReference type="PROSITE" id="PS50937"/>
    </source>
</evidence>
<keyword evidence="1" id="KW-0805">Transcription regulation</keyword>